<dbReference type="EMBL" id="LR786188">
    <property type="protein sequence ID" value="CAB3258710.1"/>
    <property type="molecule type" value="mRNA"/>
</dbReference>
<feature type="region of interest" description="Disordered" evidence="1">
    <location>
        <begin position="1789"/>
        <end position="1808"/>
    </location>
</feature>
<evidence type="ECO:0000256" key="1">
    <source>
        <dbReference type="SAM" id="MobiDB-lite"/>
    </source>
</evidence>
<organism evidence="3">
    <name type="scientific">Phallusia mammillata</name>
    <dbReference type="NCBI Taxonomy" id="59560"/>
    <lineage>
        <taxon>Eukaryota</taxon>
        <taxon>Metazoa</taxon>
        <taxon>Chordata</taxon>
        <taxon>Tunicata</taxon>
        <taxon>Ascidiacea</taxon>
        <taxon>Phlebobranchia</taxon>
        <taxon>Ascidiidae</taxon>
        <taxon>Phallusia</taxon>
    </lineage>
</organism>
<feature type="domain" description="Mon2/Sec7/BIG1-like HDS" evidence="2">
    <location>
        <begin position="1149"/>
        <end position="1213"/>
    </location>
</feature>
<dbReference type="InterPro" id="IPR015403">
    <property type="entry name" value="Mon2/Sec7/BIG1-like_HDS"/>
</dbReference>
<dbReference type="Pfam" id="PF09324">
    <property type="entry name" value="Sec7-like_HDS"/>
    <property type="match status" value="1"/>
</dbReference>
<feature type="region of interest" description="Disordered" evidence="1">
    <location>
        <begin position="465"/>
        <end position="500"/>
    </location>
</feature>
<evidence type="ECO:0000259" key="2">
    <source>
        <dbReference type="Pfam" id="PF09324"/>
    </source>
</evidence>
<feature type="region of interest" description="Disordered" evidence="1">
    <location>
        <begin position="1880"/>
        <end position="1906"/>
    </location>
</feature>
<feature type="compositionally biased region" description="Basic and acidic residues" evidence="1">
    <location>
        <begin position="469"/>
        <end position="478"/>
    </location>
</feature>
<evidence type="ECO:0000313" key="3">
    <source>
        <dbReference type="EMBL" id="CAB3258710.1"/>
    </source>
</evidence>
<proteinExistence type="evidence at transcript level"/>
<reference evidence="3" key="1">
    <citation type="submission" date="2020-04" db="EMBL/GenBank/DDBJ databases">
        <authorList>
            <person name="Neveu A P."/>
        </authorList>
    </citation>
    <scope>NUCLEOTIDE SEQUENCE</scope>
    <source>
        <tissue evidence="3">Whole embryo</tissue>
    </source>
</reference>
<gene>
    <name evidence="3" type="primary">Kiaa1244</name>
</gene>
<accession>A0A6F9DG90</accession>
<dbReference type="InterPro" id="IPR016024">
    <property type="entry name" value="ARM-type_fold"/>
</dbReference>
<feature type="compositionally biased region" description="Low complexity" evidence="1">
    <location>
        <begin position="554"/>
        <end position="567"/>
    </location>
</feature>
<name>A0A6F9DG90_9ASCI</name>
<feature type="region of interest" description="Disordered" evidence="1">
    <location>
        <begin position="553"/>
        <end position="582"/>
    </location>
</feature>
<protein>
    <submittedName>
        <fullName evidence="3">Brefeldin A-inhibited guanine nucleotide-exchange protein 3-like</fullName>
    </submittedName>
</protein>
<sequence length="2100" mass="234510">MDGQSIEKHLKTLLQNTTATRYKLIYDHVQLALDTIETQKVSYAFKAWQIREKCVSVFKEALESNNPALINIGLQAIEYAVFHPDLDGVTGEDEWDAMDARIFVLQVLDALNCLPYLEPEHQVHGLKILLGLCCDFVPSFDGELIIKIVQFCSASCAKQNVNSDVHCAAESLASQAVDKLAQADIKGGMHADKLVDVIGLAKFFLQQVNRSESDSQRALYLECLLSVLKTLKSSFVRKHSMFGNLVRQDLCPTLASVICLSQVGSKTRLMTSKRFLIRKNKENNSKKLMVTRSLMLHRKVALLSIELVRLVGCVASLRPHVAVIFTHLLSSAASSLHGVPYLIMKQLWQKPEILFDLAGPFLIQDVEEKQNAAGILQLIIHAMSQSCNISGDNVQQVTNIQSSVSAVNQLLETLEEAKKGNGLREEQIMHFFQLPITPTLSDEEISDDSSSENLVSATEDQLEEINLSDNKHADKSDQNETQDFDESESLQQKKPPMFKSLSDMHRSYLSEDDDIWMSSEDLRSPASPCYQSAAEGEEPLQMDEVAAKIHKELSSASSTTSTDTATDNESDNGTYHKESDGDIDKYMEEAVSSGGKLNAESLTPSAEEERDRIIARRHIKYIQEILPQLLKSPDIATVDQELQQAASLFCHEIYATWKVECLSVQADSLYILSYATLLLALRLHLNGHYTGSGAHLPCIKSQWVNYQQTSGIYLSKSWLSETFKQIITTDLFAEAGYNISENNPIVPLITTLIEIDGSIKPEHIKLINNSPTSPSSTHQHQAAKTGCEFARQVAVSTWNLILDILQSSFANVQDSSGRISNSLYLVFSPSSLRMRTSREHDIIISSLDGLRCAVKLTCSLGIHSYAGAVLGQMVEACIPHDYLVQYPSKPSTINDGKEGDMLHADHHRLHMCHVLCMDAVIDVALEVGCHSPSRWKSLFRVVSYVSHLESNAYKDQPKGHWCNTMGSPDIDIYALVKENSNDIRWGNLSSGAAQLTSLGFLTQERTIKAIYALSSKIDKMFEQASLKLNLSDIVHFTRQLCQSSHEQLHKSPRNSTKPGPNEMYDTPLLYRLGENMLRCTRSCNRPLLHIGSVWNLSAPHFAKAVGHPNHQIAKQAISYIHDTVSAVLTPNDDRGNHTMSLWGDKEPMYFHLNEALLQPFERAMQLENCDQVIQDQIACSISQLVEASSNRIASGWRPLFSALRNIPFSDHQPLSKSPVLDVLNSFFNASRSPSVFANAAHDCIRCLIKMLTSIQDDDTDSITTDDNHQRSTSTLLCRYIKEIFDILTNMHQNGTHEKFNDATHIDVTPACSGDGFAWKVLTTPLWLSGDVQPVEDAAEELAKVAEECFRNPTDGEDVKNDATTQQRSLLHDSSGLMATWFSLMDGLSTSVLTSSHHTQPIALDLLCKLLEKCWYRPGPAYCLHILLHSCLPTLRSWISRLLYEHDDVSVTSRLASYKHMYGTVMELVAEIIRRHVIRETTRRSNDEKSEDDKVVQISVRNLWVAYLNLCLETIRTRKEHLAKLGCACLRHILATIGNHMTATMITDACRCISYIVDDCLVAINSLVKIYDDRLSDELMVEIQDCQATICDPTCLARVFQSNGFQPKTHGFESHQESHIICDPATANGKNRVSLCEIACDLSSLHLLVKCIEHVMLGESRSPWQREIPYAHHNRQHNNNAEIVADSTSLLHSTTEPQSVDDVSGRLDNQPRARPLPVLLDYLQTSEIHILCACVSKSYIAARNFDRHRDLQRLVQKLGKFYASANLYQFASLTYDTYLRIILALCSHSSSTNSTNISKPPKSSSGSEHPMLLEDLLPKITCVQNGGHLKSASNPGNLDWTLEALNHSLDVISEPWGDVTGKTSPRSPELEPFLMLQDRPWENEEVPPPPPPPGSSEEKSDSGEWEMEEMSCDNMSIDFDYMAYVKRYNDGNVNGHDMAASPQKQLAPPQKPDQSKPSVGRRMYSVASEKTIGRLISAYKKRKQQQEATTVIAQKQTGIRASEVEGHVTRQRSISESSCSVLASDEREVEREAWCNVVEVTLRLLTSAPDHVLTKLLPVVYEPLAALARQQHAVESGSDVGAAFHHWLLRVGGLCNLTNSQ</sequence>
<dbReference type="SUPFAM" id="SSF48371">
    <property type="entry name" value="ARM repeat"/>
    <property type="match status" value="1"/>
</dbReference>
<feature type="region of interest" description="Disordered" evidence="1">
    <location>
        <begin position="1934"/>
        <end position="1961"/>
    </location>
</feature>